<keyword evidence="2" id="KW-1185">Reference proteome</keyword>
<proteinExistence type="predicted"/>
<dbReference type="SUPFAM" id="SSF54427">
    <property type="entry name" value="NTF2-like"/>
    <property type="match status" value="1"/>
</dbReference>
<accession>A0A4Y9KTD4</accession>
<dbReference type="Proteomes" id="UP000298225">
    <property type="component" value="Unassembled WGS sequence"/>
</dbReference>
<dbReference type="RefSeq" id="WP_135171768.1">
    <property type="nucleotide sequence ID" value="NZ_SPQU01000061.1"/>
</dbReference>
<dbReference type="AlphaFoldDB" id="A0A4Y9KTD4"/>
<evidence type="ECO:0000313" key="1">
    <source>
        <dbReference type="EMBL" id="TFV29300.1"/>
    </source>
</evidence>
<sequence length="127" mass="14193">MTDVLEIIRAYGAAWLEADEAERRRLLQISWSEDGAYEDPTASVVGREALIRHIADFQMRLPRTTIVLASGVDHHHGKFHFLWKMVGPDGQVSAEGRDFGEFDRDGRICRIAGFFGSPPPLPGALVF</sequence>
<dbReference type="Gene3D" id="3.10.450.50">
    <property type="match status" value="1"/>
</dbReference>
<dbReference type="InterPro" id="IPR032710">
    <property type="entry name" value="NTF2-like_dom_sf"/>
</dbReference>
<comment type="caution">
    <text evidence="1">The sequence shown here is derived from an EMBL/GenBank/DDBJ whole genome shotgun (WGS) entry which is preliminary data.</text>
</comment>
<protein>
    <submittedName>
        <fullName evidence="1">Nuclear transport factor 2 family protein</fullName>
    </submittedName>
</protein>
<dbReference type="OrthoDB" id="9808719at2"/>
<name>A0A4Y9KTD4_9BRAD</name>
<reference evidence="1 2" key="1">
    <citation type="submission" date="2019-03" db="EMBL/GenBank/DDBJ databases">
        <title>Bradyrhizobium strains diversity isolated from Chamaecrista fasciculata.</title>
        <authorList>
            <person name="Urquiaga M.C.O."/>
            <person name="Hungria M."/>
            <person name="Delamuta J.R.M."/>
        </authorList>
    </citation>
    <scope>NUCLEOTIDE SEQUENCE [LARGE SCALE GENOMIC DNA]</scope>
    <source>
        <strain evidence="1 2">CNPSo 3424</strain>
    </source>
</reference>
<dbReference type="EMBL" id="SPQU01000061">
    <property type="protein sequence ID" value="TFV29300.1"/>
    <property type="molecule type" value="Genomic_DNA"/>
</dbReference>
<organism evidence="1 2">
    <name type="scientific">Bradyrhizobium frederickii</name>
    <dbReference type="NCBI Taxonomy" id="2560054"/>
    <lineage>
        <taxon>Bacteria</taxon>
        <taxon>Pseudomonadati</taxon>
        <taxon>Pseudomonadota</taxon>
        <taxon>Alphaproteobacteria</taxon>
        <taxon>Hyphomicrobiales</taxon>
        <taxon>Nitrobacteraceae</taxon>
        <taxon>Bradyrhizobium</taxon>
    </lineage>
</organism>
<evidence type="ECO:0000313" key="2">
    <source>
        <dbReference type="Proteomes" id="UP000298225"/>
    </source>
</evidence>
<gene>
    <name evidence="1" type="ORF">E4K66_38540</name>
</gene>